<reference evidence="1" key="1">
    <citation type="journal article" date="2020" name="Microb. Genom.">
        <title>Genetic diversity of clinical and environmental Mucorales isolates obtained from an investigation of mucormycosis cases among solid organ transplant recipients.</title>
        <authorList>
            <person name="Nguyen M.H."/>
            <person name="Kaul D."/>
            <person name="Muto C."/>
            <person name="Cheng S.J."/>
            <person name="Richter R.A."/>
            <person name="Bruno V.M."/>
            <person name="Liu G."/>
            <person name="Beyhan S."/>
            <person name="Sundermann A.J."/>
            <person name="Mounaud S."/>
            <person name="Pasculle A.W."/>
            <person name="Nierman W.C."/>
            <person name="Driscoll E."/>
            <person name="Cumbie R."/>
            <person name="Clancy C.J."/>
            <person name="Dupont C.L."/>
        </authorList>
    </citation>
    <scope>NUCLEOTIDE SEQUENCE</scope>
    <source>
        <strain evidence="1">GL16</strain>
    </source>
</reference>
<dbReference type="AlphaFoldDB" id="A0A9P6XW06"/>
<protein>
    <submittedName>
        <fullName evidence="1">Uncharacterized protein</fullName>
    </submittedName>
</protein>
<evidence type="ECO:0000313" key="2">
    <source>
        <dbReference type="Proteomes" id="UP000717996"/>
    </source>
</evidence>
<gene>
    <name evidence="1" type="ORF">G6F51_012517</name>
</gene>
<dbReference type="EMBL" id="JAANIT010003731">
    <property type="protein sequence ID" value="KAG1533627.1"/>
    <property type="molecule type" value="Genomic_DNA"/>
</dbReference>
<sequence length="356" mass="41085">MPDYFNSEKDDNDRLLPYHHRPGTDVISKLILTDKQVINVLSNVLVPEAAEDSYFPASTEFITGKKCDVLYAPRDPLSSFLPILIEIQNQVDDKFLTRAIHYCTLIYNRYNKLPIIVVFGIANVTLSLQSKAVDSEFPFARQIPSLGWAERCLLLTSSTLQMNQEENTLHPLRAIGYFLCSQSLSISTLEYGRNDSLVKLLYSIAHDNLDQLIGEEAEKLEAIDKICSISEIQLHKIKQCLEKGDEASKKKSLSYVEATLEFLQRQKRKYCEAIETTPIEETPPLVYLNKRRQLSTVELENEVDNAELYDFVQRFKKTTRINWKECFKTGHLENIKSIKQFNTSESLRSHYNRKFK</sequence>
<dbReference type="Proteomes" id="UP000717996">
    <property type="component" value="Unassembled WGS sequence"/>
</dbReference>
<accession>A0A9P6XW06</accession>
<evidence type="ECO:0000313" key="1">
    <source>
        <dbReference type="EMBL" id="KAG1533627.1"/>
    </source>
</evidence>
<dbReference type="OrthoDB" id="2263259at2759"/>
<comment type="caution">
    <text evidence="1">The sequence shown here is derived from an EMBL/GenBank/DDBJ whole genome shotgun (WGS) entry which is preliminary data.</text>
</comment>
<organism evidence="1 2">
    <name type="scientific">Rhizopus oryzae</name>
    <name type="common">Mucormycosis agent</name>
    <name type="synonym">Rhizopus arrhizus var. delemar</name>
    <dbReference type="NCBI Taxonomy" id="64495"/>
    <lineage>
        <taxon>Eukaryota</taxon>
        <taxon>Fungi</taxon>
        <taxon>Fungi incertae sedis</taxon>
        <taxon>Mucoromycota</taxon>
        <taxon>Mucoromycotina</taxon>
        <taxon>Mucoromycetes</taxon>
        <taxon>Mucorales</taxon>
        <taxon>Mucorineae</taxon>
        <taxon>Rhizopodaceae</taxon>
        <taxon>Rhizopus</taxon>
    </lineage>
</organism>
<proteinExistence type="predicted"/>
<name>A0A9P6XW06_RHIOR</name>